<keyword evidence="1" id="KW-1133">Transmembrane helix</keyword>
<dbReference type="EMBL" id="PFCO01000008">
    <property type="protein sequence ID" value="PIR69344.1"/>
    <property type="molecule type" value="Genomic_DNA"/>
</dbReference>
<dbReference type="SUPFAM" id="SSF103473">
    <property type="entry name" value="MFS general substrate transporter"/>
    <property type="match status" value="1"/>
</dbReference>
<accession>A0A2H0TEF7</accession>
<dbReference type="InterPro" id="IPR036259">
    <property type="entry name" value="MFS_trans_sf"/>
</dbReference>
<proteinExistence type="predicted"/>
<gene>
    <name evidence="2" type="ORF">COU47_03160</name>
</gene>
<evidence type="ECO:0000256" key="1">
    <source>
        <dbReference type="SAM" id="Phobius"/>
    </source>
</evidence>
<keyword evidence="1" id="KW-0812">Transmembrane</keyword>
<evidence type="ECO:0000313" key="2">
    <source>
        <dbReference type="EMBL" id="PIR69344.1"/>
    </source>
</evidence>
<dbReference type="AlphaFoldDB" id="A0A2H0TEF7"/>
<name>A0A2H0TEF7_9BACT</name>
<feature type="transmembrane region" description="Helical" evidence="1">
    <location>
        <begin position="46"/>
        <end position="64"/>
    </location>
</feature>
<evidence type="ECO:0008006" key="4">
    <source>
        <dbReference type="Google" id="ProtNLM"/>
    </source>
</evidence>
<organism evidence="2 3">
    <name type="scientific">Candidatus Niyogibacteria bacterium CG10_big_fil_rev_8_21_14_0_10_46_36</name>
    <dbReference type="NCBI Taxonomy" id="1974726"/>
    <lineage>
        <taxon>Bacteria</taxon>
        <taxon>Candidatus Niyogiibacteriota</taxon>
    </lineage>
</organism>
<reference evidence="3" key="1">
    <citation type="submission" date="2017-09" db="EMBL/GenBank/DDBJ databases">
        <title>Depth-based differentiation of microbial function through sediment-hosted aquifers and enrichment of novel symbionts in the deep terrestrial subsurface.</title>
        <authorList>
            <person name="Probst A.J."/>
            <person name="Ladd B."/>
            <person name="Jarett J.K."/>
            <person name="Geller-Mcgrath D.E."/>
            <person name="Sieber C.M.K."/>
            <person name="Emerson J.B."/>
            <person name="Anantharaman K."/>
            <person name="Thomas B.C."/>
            <person name="Malmstrom R."/>
            <person name="Stieglmeier M."/>
            <person name="Klingl A."/>
            <person name="Woyke T."/>
            <person name="Ryan C.M."/>
            <person name="Banfield J.F."/>
        </authorList>
    </citation>
    <scope>NUCLEOTIDE SEQUENCE [LARGE SCALE GENOMIC DNA]</scope>
</reference>
<protein>
    <recommendedName>
        <fullName evidence="4">DUF418 domain-containing protein</fullName>
    </recommendedName>
</protein>
<sequence>MAFRDVYEKEKYIVIRGQSRAFRIIKYIVISGIAGVVYAWQGLSVTGYVFLALFAISICVHFLFRWKTRGWTQPWGLYKKILPVENNKIKQ</sequence>
<evidence type="ECO:0000313" key="3">
    <source>
        <dbReference type="Proteomes" id="UP000231503"/>
    </source>
</evidence>
<feature type="transmembrane region" description="Helical" evidence="1">
    <location>
        <begin position="21"/>
        <end position="40"/>
    </location>
</feature>
<comment type="caution">
    <text evidence="2">The sequence shown here is derived from an EMBL/GenBank/DDBJ whole genome shotgun (WGS) entry which is preliminary data.</text>
</comment>
<keyword evidence="1" id="KW-0472">Membrane</keyword>
<dbReference type="Proteomes" id="UP000231503">
    <property type="component" value="Unassembled WGS sequence"/>
</dbReference>